<dbReference type="Gene3D" id="3.10.129.10">
    <property type="entry name" value="Hotdog Thioesterase"/>
    <property type="match status" value="1"/>
</dbReference>
<dbReference type="NCBIfam" id="TIGR00369">
    <property type="entry name" value="unchar_dom_1"/>
    <property type="match status" value="1"/>
</dbReference>
<name>A0A248TNK2_9BACI</name>
<protein>
    <recommendedName>
        <fullName evidence="3">Thioesterase domain-containing protein</fullName>
    </recommendedName>
</protein>
<sequence length="145" mass="16189">MREREISLKNELWDKEIHRMKNNHFRELIGVKLEEIDDGKAILILPVSKKLLQPNQVVHGGVISVLIDSVIGTAVRTILTDHHNAMTAEMNINYFRPVSKGVIKAEGKIIHKGGTLVVGVADIFDEEGKLLATGRATYVLKSKKQ</sequence>
<dbReference type="SUPFAM" id="SSF54637">
    <property type="entry name" value="Thioesterase/thiol ester dehydrase-isomerase"/>
    <property type="match status" value="1"/>
</dbReference>
<feature type="domain" description="Thioesterase" evidence="3">
    <location>
        <begin position="56"/>
        <end position="131"/>
    </location>
</feature>
<dbReference type="GO" id="GO:0047617">
    <property type="term" value="F:fatty acyl-CoA hydrolase activity"/>
    <property type="evidence" value="ECO:0007669"/>
    <property type="project" value="InterPro"/>
</dbReference>
<keyword evidence="2" id="KW-0378">Hydrolase</keyword>
<evidence type="ECO:0000313" key="5">
    <source>
        <dbReference type="Proteomes" id="UP000215137"/>
    </source>
</evidence>
<dbReference type="InterPro" id="IPR039298">
    <property type="entry name" value="ACOT13"/>
</dbReference>
<dbReference type="AlphaFoldDB" id="A0A248TNK2"/>
<comment type="similarity">
    <text evidence="1">Belongs to the thioesterase PaaI family.</text>
</comment>
<dbReference type="Pfam" id="PF03061">
    <property type="entry name" value="4HBT"/>
    <property type="match status" value="1"/>
</dbReference>
<dbReference type="PANTHER" id="PTHR21660:SF1">
    <property type="entry name" value="ACYL-COENZYME A THIOESTERASE 13"/>
    <property type="match status" value="1"/>
</dbReference>
<evidence type="ECO:0000256" key="2">
    <source>
        <dbReference type="ARBA" id="ARBA00022801"/>
    </source>
</evidence>
<organism evidence="4 5">
    <name type="scientific">Cytobacillus kochii</name>
    <dbReference type="NCBI Taxonomy" id="859143"/>
    <lineage>
        <taxon>Bacteria</taxon>
        <taxon>Bacillati</taxon>
        <taxon>Bacillota</taxon>
        <taxon>Bacilli</taxon>
        <taxon>Bacillales</taxon>
        <taxon>Bacillaceae</taxon>
        <taxon>Cytobacillus</taxon>
    </lineage>
</organism>
<dbReference type="InterPro" id="IPR006683">
    <property type="entry name" value="Thioestr_dom"/>
</dbReference>
<reference evidence="4 5" key="1">
    <citation type="submission" date="2017-08" db="EMBL/GenBank/DDBJ databases">
        <title>Complete Genome Sequence of Bacillus kochii Oregon-R-modENCODE STRAIN BDGP4, isolated from Drosophila melanogaster gut.</title>
        <authorList>
            <person name="Wan K.H."/>
            <person name="Yu C."/>
            <person name="Park S."/>
            <person name="Hammonds A.S."/>
            <person name="Booth B.W."/>
            <person name="Celniker S.E."/>
        </authorList>
    </citation>
    <scope>NUCLEOTIDE SEQUENCE [LARGE SCALE GENOMIC DNA]</scope>
    <source>
        <strain evidence="4 5">BDGP4</strain>
    </source>
</reference>
<dbReference type="InterPro" id="IPR029069">
    <property type="entry name" value="HotDog_dom_sf"/>
</dbReference>
<dbReference type="KEGG" id="bko:CKF48_21840"/>
<accession>A0A248TNK2</accession>
<evidence type="ECO:0000259" key="3">
    <source>
        <dbReference type="Pfam" id="PF03061"/>
    </source>
</evidence>
<evidence type="ECO:0000256" key="1">
    <source>
        <dbReference type="ARBA" id="ARBA00008324"/>
    </source>
</evidence>
<dbReference type="InterPro" id="IPR003736">
    <property type="entry name" value="PAAI_dom"/>
</dbReference>
<gene>
    <name evidence="4" type="ORF">CKF48_21840</name>
</gene>
<keyword evidence="5" id="KW-1185">Reference proteome</keyword>
<dbReference type="EMBL" id="CP022983">
    <property type="protein sequence ID" value="ASV69715.1"/>
    <property type="molecule type" value="Genomic_DNA"/>
</dbReference>
<evidence type="ECO:0000313" key="4">
    <source>
        <dbReference type="EMBL" id="ASV69715.1"/>
    </source>
</evidence>
<dbReference type="PANTHER" id="PTHR21660">
    <property type="entry name" value="THIOESTERASE SUPERFAMILY MEMBER-RELATED"/>
    <property type="match status" value="1"/>
</dbReference>
<proteinExistence type="inferred from homology"/>
<dbReference type="Proteomes" id="UP000215137">
    <property type="component" value="Chromosome"/>
</dbReference>
<dbReference type="CDD" id="cd03443">
    <property type="entry name" value="PaaI_thioesterase"/>
    <property type="match status" value="1"/>
</dbReference>